<keyword evidence="1" id="KW-0732">Signal</keyword>
<dbReference type="AlphaFoldDB" id="A0A2S5ADD1"/>
<dbReference type="Proteomes" id="UP000237310">
    <property type="component" value="Unassembled WGS sequence"/>
</dbReference>
<evidence type="ECO:0000313" key="3">
    <source>
        <dbReference type="Proteomes" id="UP000237310"/>
    </source>
</evidence>
<feature type="signal peptide" evidence="1">
    <location>
        <begin position="1"/>
        <end position="26"/>
    </location>
</feature>
<accession>A0A2S5ADD1</accession>
<dbReference type="RefSeq" id="WP_103804778.1">
    <property type="nucleotide sequence ID" value="NZ_PQVG01000002.1"/>
</dbReference>
<sequence>MLSFKKQLLYLSLVSLFLLFSCQSEIEEQVYNTQETITKSSPITSYLQRVAMVQTIQDNIIDKSSYCTIKLPYKVTVNYATISINTAADYQKVLDNINAYTNDNDIVKITFPVTMIYYNYVEKVITNQTEFESLLSYWSKYPDLLSKINCVNINYPITIDIYNSANQIASSVKIESDSSFFSFINNLNESQFIALKYPISISDNNSVPISIANNSQFENAIKHAIDTCPDNVNANLNFIQILTTNTWKISYYSHESGKTSDYNGYTFVFNSYYKVIATKSGVTYYGTWSSKLDNGVREFKIKLDAPVLEKLDEDWKVFEFNNSQLRFRDTDSNNIASYLYLEKI</sequence>
<evidence type="ECO:0000256" key="1">
    <source>
        <dbReference type="SAM" id="SignalP"/>
    </source>
</evidence>
<comment type="caution">
    <text evidence="2">The sequence shown here is derived from an EMBL/GenBank/DDBJ whole genome shotgun (WGS) entry which is preliminary data.</text>
</comment>
<protein>
    <recommendedName>
        <fullName evidence="4">Lipoprotein</fullName>
    </recommendedName>
</protein>
<dbReference type="PROSITE" id="PS51257">
    <property type="entry name" value="PROKAR_LIPOPROTEIN"/>
    <property type="match status" value="1"/>
</dbReference>
<dbReference type="EMBL" id="PQVG01000002">
    <property type="protein sequence ID" value="POY40591.1"/>
    <property type="molecule type" value="Genomic_DNA"/>
</dbReference>
<feature type="chain" id="PRO_5015565701" description="Lipoprotein" evidence="1">
    <location>
        <begin position="27"/>
        <end position="344"/>
    </location>
</feature>
<proteinExistence type="predicted"/>
<organism evidence="2 3">
    <name type="scientific">Flavobacterium alvei</name>
    <dbReference type="NCBI Taxonomy" id="2080416"/>
    <lineage>
        <taxon>Bacteria</taxon>
        <taxon>Pseudomonadati</taxon>
        <taxon>Bacteroidota</taxon>
        <taxon>Flavobacteriia</taxon>
        <taxon>Flavobacteriales</taxon>
        <taxon>Flavobacteriaceae</taxon>
        <taxon>Flavobacterium</taxon>
    </lineage>
</organism>
<name>A0A2S5ADD1_9FLAO</name>
<evidence type="ECO:0008006" key="4">
    <source>
        <dbReference type="Google" id="ProtNLM"/>
    </source>
</evidence>
<dbReference type="OrthoDB" id="832379at2"/>
<evidence type="ECO:0000313" key="2">
    <source>
        <dbReference type="EMBL" id="POY40591.1"/>
    </source>
</evidence>
<keyword evidence="3" id="KW-1185">Reference proteome</keyword>
<gene>
    <name evidence="2" type="ORF">C3L50_03590</name>
</gene>
<reference evidence="2 3" key="1">
    <citation type="submission" date="2018-01" db="EMBL/GenBank/DDBJ databases">
        <authorList>
            <person name="Gaut B.S."/>
            <person name="Morton B.R."/>
            <person name="Clegg M.T."/>
            <person name="Duvall M.R."/>
        </authorList>
    </citation>
    <scope>NUCLEOTIDE SEQUENCE [LARGE SCALE GENOMIC DNA]</scope>
    <source>
        <strain evidence="2 3">HR-AY</strain>
    </source>
</reference>